<dbReference type="GO" id="GO:0008236">
    <property type="term" value="F:serine-type peptidase activity"/>
    <property type="evidence" value="ECO:0007669"/>
    <property type="project" value="UniProtKB-KW"/>
</dbReference>
<evidence type="ECO:0000313" key="6">
    <source>
        <dbReference type="Proteomes" id="UP000276770"/>
    </source>
</evidence>
<dbReference type="SUPFAM" id="SSF52317">
    <property type="entry name" value="Class I glutamine amidotransferase-like"/>
    <property type="match status" value="1"/>
</dbReference>
<keyword evidence="2" id="KW-0645">Protease</keyword>
<protein>
    <submittedName>
        <fullName evidence="5">Peptidase S51 dipeptidase E</fullName>
    </submittedName>
</protein>
<dbReference type="RefSeq" id="WP_121682014.1">
    <property type="nucleotide sequence ID" value="NZ_RCVZ01000015.1"/>
</dbReference>
<keyword evidence="6" id="KW-1185">Reference proteome</keyword>
<dbReference type="Proteomes" id="UP000276770">
    <property type="component" value="Unassembled WGS sequence"/>
</dbReference>
<evidence type="ECO:0000313" key="5">
    <source>
        <dbReference type="EMBL" id="RLQ93324.1"/>
    </source>
</evidence>
<comment type="similarity">
    <text evidence="1">Belongs to the peptidase S51 family.</text>
</comment>
<evidence type="ECO:0000256" key="3">
    <source>
        <dbReference type="ARBA" id="ARBA00022801"/>
    </source>
</evidence>
<evidence type="ECO:0000256" key="4">
    <source>
        <dbReference type="ARBA" id="ARBA00022825"/>
    </source>
</evidence>
<keyword evidence="4" id="KW-0720">Serine protease</keyword>
<dbReference type="CDD" id="cd03129">
    <property type="entry name" value="GAT1_Peptidase_E_like"/>
    <property type="match status" value="1"/>
</dbReference>
<accession>A0A3L7JSL9</accession>
<dbReference type="EMBL" id="RCVZ01000015">
    <property type="protein sequence ID" value="RLQ93324.1"/>
    <property type="molecule type" value="Genomic_DNA"/>
</dbReference>
<evidence type="ECO:0000256" key="2">
    <source>
        <dbReference type="ARBA" id="ARBA00022670"/>
    </source>
</evidence>
<dbReference type="OrthoDB" id="65372at2"/>
<gene>
    <name evidence="5" type="ORF">D9X91_17835</name>
</gene>
<proteinExistence type="inferred from homology"/>
<dbReference type="Pfam" id="PF03575">
    <property type="entry name" value="Peptidase_S51"/>
    <property type="match status" value="1"/>
</dbReference>
<comment type="caution">
    <text evidence="5">The sequence shown here is derived from an EMBL/GenBank/DDBJ whole genome shotgun (WGS) entry which is preliminary data.</text>
</comment>
<dbReference type="InterPro" id="IPR029062">
    <property type="entry name" value="Class_I_gatase-like"/>
</dbReference>
<name>A0A3L7JSL9_9BACI</name>
<dbReference type="AlphaFoldDB" id="A0A3L7JSL9"/>
<evidence type="ECO:0000256" key="1">
    <source>
        <dbReference type="ARBA" id="ARBA00006534"/>
    </source>
</evidence>
<dbReference type="PANTHER" id="PTHR36175">
    <property type="entry name" value="CYANOPHYCINASE"/>
    <property type="match status" value="1"/>
</dbReference>
<dbReference type="GO" id="GO:0006508">
    <property type="term" value="P:proteolysis"/>
    <property type="evidence" value="ECO:0007669"/>
    <property type="project" value="UniProtKB-KW"/>
</dbReference>
<sequence>MYDRHLFLFGGSPPFTRNLAEKFGSLIPNNKPIAILFVDRPGWQAYMPKYTDALTKWGDSPFTFHPMTDDGNCGDFSDLQRAGGIVIGGGDTVKYHQHIIDTQIGTLIREKYSEGIPIAGFSAGALISPAHCIIPPIDNDWNEHLFLKGLGLVNHCVISVHYRKWDEEANLKAAIHQTKSPVGYGIDDEAGIYFHNEELAFTEGFMTHFEK</sequence>
<keyword evidence="3" id="KW-0378">Hydrolase</keyword>
<dbReference type="Gene3D" id="3.40.50.880">
    <property type="match status" value="1"/>
</dbReference>
<reference evidence="5 6" key="1">
    <citation type="submission" date="2018-10" db="EMBL/GenBank/DDBJ databases">
        <title>Falsibacillus sp. genome draft.</title>
        <authorList>
            <person name="Shi S."/>
        </authorList>
    </citation>
    <scope>NUCLEOTIDE SEQUENCE [LARGE SCALE GENOMIC DNA]</scope>
    <source>
        <strain evidence="5 6">GY 10110</strain>
    </source>
</reference>
<dbReference type="PANTHER" id="PTHR36175:SF1">
    <property type="entry name" value="CYANOPHYCINASE"/>
    <property type="match status" value="1"/>
</dbReference>
<organism evidence="5 6">
    <name type="scientific">Falsibacillus albus</name>
    <dbReference type="NCBI Taxonomy" id="2478915"/>
    <lineage>
        <taxon>Bacteria</taxon>
        <taxon>Bacillati</taxon>
        <taxon>Bacillota</taxon>
        <taxon>Bacilli</taxon>
        <taxon>Bacillales</taxon>
        <taxon>Bacillaceae</taxon>
        <taxon>Falsibacillus</taxon>
    </lineage>
</organism>
<dbReference type="InterPro" id="IPR005320">
    <property type="entry name" value="Peptidase_S51"/>
</dbReference>